<dbReference type="PANTHER" id="PTHR46268:SF15">
    <property type="entry name" value="UNIVERSAL STRESS PROTEIN HP_0031"/>
    <property type="match status" value="1"/>
</dbReference>
<evidence type="ECO:0000259" key="2">
    <source>
        <dbReference type="Pfam" id="PF00582"/>
    </source>
</evidence>
<sequence>MKPALLILTDFFAGSNRALAFATAIAQPLGARLVLLHVERTSLLDPELLTGEVTVRSRKETDLALNHLIRDLPVSAEAEVASGRVEEAVLESTRLHNPLMIVLSRPPDEDTPDVLVTTTALNLLKISPYPLLIVPPHAPPARVPHRILLAADGDGFELGEHVAPIRDFFNALQIDLTVAHITESATRHTTRRALQTVENTGLTRDLPHQVRPYHVCHTHAGEGILQAVSELGADMLVMIARRHRFLERLFHTSVTAQMILHSPVPVLVLPAQREPRGVARSLPRIMSLMN</sequence>
<gene>
    <name evidence="3" type="ORF">H9L05_17985</name>
</gene>
<dbReference type="SUPFAM" id="SSF52402">
    <property type="entry name" value="Adenine nucleotide alpha hydrolases-like"/>
    <property type="match status" value="2"/>
</dbReference>
<feature type="domain" description="UspA" evidence="2">
    <location>
        <begin position="200"/>
        <end position="270"/>
    </location>
</feature>
<name>A0A7H0GU49_9BACT</name>
<feature type="domain" description="UspA" evidence="2">
    <location>
        <begin position="6"/>
        <end position="135"/>
    </location>
</feature>
<dbReference type="EMBL" id="CP060784">
    <property type="protein sequence ID" value="QNP51815.1"/>
    <property type="molecule type" value="Genomic_DNA"/>
</dbReference>
<comment type="similarity">
    <text evidence="1">Belongs to the universal stress protein A family.</text>
</comment>
<dbReference type="Gene3D" id="3.40.50.12370">
    <property type="match status" value="1"/>
</dbReference>
<proteinExistence type="inferred from homology"/>
<reference evidence="3 4" key="1">
    <citation type="submission" date="2020-08" db="EMBL/GenBank/DDBJ databases">
        <title>Genome sequence of Hymenobacter qilianensis JCM 19763T.</title>
        <authorList>
            <person name="Hyun D.-W."/>
            <person name="Bae J.-W."/>
        </authorList>
    </citation>
    <scope>NUCLEOTIDE SEQUENCE [LARGE SCALE GENOMIC DNA]</scope>
    <source>
        <strain evidence="3 4">JCM 19763</strain>
    </source>
</reference>
<dbReference type="KEGG" id="hqi:H9L05_17985"/>
<accession>A0A7H0GU49</accession>
<organism evidence="3 4">
    <name type="scientific">Hymenobacter qilianensis</name>
    <dbReference type="NCBI Taxonomy" id="1385715"/>
    <lineage>
        <taxon>Bacteria</taxon>
        <taxon>Pseudomonadati</taxon>
        <taxon>Bacteroidota</taxon>
        <taxon>Cytophagia</taxon>
        <taxon>Cytophagales</taxon>
        <taxon>Hymenobacteraceae</taxon>
        <taxon>Hymenobacter</taxon>
    </lineage>
</organism>
<dbReference type="AlphaFoldDB" id="A0A7H0GU49"/>
<protein>
    <submittedName>
        <fullName evidence="3">Universal stress protein</fullName>
    </submittedName>
</protein>
<dbReference type="PANTHER" id="PTHR46268">
    <property type="entry name" value="STRESS RESPONSE PROTEIN NHAX"/>
    <property type="match status" value="1"/>
</dbReference>
<keyword evidence="4" id="KW-1185">Reference proteome</keyword>
<evidence type="ECO:0000313" key="4">
    <source>
        <dbReference type="Proteomes" id="UP000516093"/>
    </source>
</evidence>
<dbReference type="RefSeq" id="WP_187732086.1">
    <property type="nucleotide sequence ID" value="NZ_BMFN01000002.1"/>
</dbReference>
<dbReference type="CDD" id="cd00293">
    <property type="entry name" value="USP-like"/>
    <property type="match status" value="2"/>
</dbReference>
<dbReference type="InterPro" id="IPR006016">
    <property type="entry name" value="UspA"/>
</dbReference>
<evidence type="ECO:0000256" key="1">
    <source>
        <dbReference type="ARBA" id="ARBA00008791"/>
    </source>
</evidence>
<dbReference type="Pfam" id="PF00582">
    <property type="entry name" value="Usp"/>
    <property type="match status" value="2"/>
</dbReference>
<dbReference type="Proteomes" id="UP000516093">
    <property type="component" value="Chromosome"/>
</dbReference>
<evidence type="ECO:0000313" key="3">
    <source>
        <dbReference type="EMBL" id="QNP51815.1"/>
    </source>
</evidence>